<dbReference type="Proteomes" id="UP000516705">
    <property type="component" value="Plasmid pIKMIN-B502"/>
</dbReference>
<organism evidence="1 2">
    <name type="scientific">Streptococcus salivarius</name>
    <dbReference type="NCBI Taxonomy" id="1304"/>
    <lineage>
        <taxon>Bacteria</taxon>
        <taxon>Bacillati</taxon>
        <taxon>Bacillota</taxon>
        <taxon>Bacilli</taxon>
        <taxon>Lactobacillales</taxon>
        <taxon>Streptococcaceae</taxon>
        <taxon>Streptococcus</taxon>
    </lineage>
</organism>
<dbReference type="RefSeq" id="WP_181671427.1">
    <property type="nucleotide sequence ID" value="NZ_CP054155.1"/>
</dbReference>
<evidence type="ECO:0000313" key="1">
    <source>
        <dbReference type="EMBL" id="QMI52102.1"/>
    </source>
</evidence>
<gene>
    <name evidence="1" type="ORF">HRE60_10485</name>
</gene>
<sequence>MTITITEKQLHQMQVTGRKFKTKYRPSLNQWYVVDGNAYFTNTHIMIKVKDTDLSKSIPVEKTNYCDGCDGFYPSNLDGLIEGVAKETLVQVIPFNIIKTMKFMRDNKPLFKASKMLCRFELENGEYVIKDGATGIFKAFHFDYNYFYNLLSFFKGFGFKEVNFHLVKSDKRGYVRPSKMEAGNIEALISPIRAGDVEKV</sequence>
<dbReference type="EMBL" id="CP054155">
    <property type="protein sequence ID" value="QMI52102.1"/>
    <property type="molecule type" value="Genomic_DNA"/>
</dbReference>
<proteinExistence type="predicted"/>
<protein>
    <submittedName>
        <fullName evidence="1">Uncharacterized protein</fullName>
    </submittedName>
</protein>
<accession>A0A7L6WPM8</accession>
<geneLocation type="plasmid" evidence="1 2">
    <name>pIKMIN-B502</name>
</geneLocation>
<name>A0A7L6WPM8_STRSL</name>
<dbReference type="AlphaFoldDB" id="A0A7L6WPM8"/>
<evidence type="ECO:0000313" key="2">
    <source>
        <dbReference type="Proteomes" id="UP000516705"/>
    </source>
</evidence>
<reference evidence="1 2" key="1">
    <citation type="journal article" date="2020" name="Microbiol. Resour. Announc.">
        <title>Complete Genome Sequence of Streptococcus salivarius DB-B5, a Novel Probiotic Candidate Isolated from the Supragingival Plaque of a Healthy Female Subject.</title>
        <authorList>
            <person name="Fields F.R."/>
            <person name="Li X."/>
            <person name="Navarre W.W."/>
            <person name="Naito M."/>
        </authorList>
    </citation>
    <scope>NUCLEOTIDE SEQUENCE [LARGE SCALE GENOMIC DNA]</scope>
    <source>
        <strain evidence="1 2">DB-B5</strain>
        <plasmid evidence="1 2">pIKMIN-B502</plasmid>
    </source>
</reference>
<keyword evidence="1" id="KW-0614">Plasmid</keyword>